<evidence type="ECO:0000313" key="2">
    <source>
        <dbReference type="EMBL" id="EOO03482.1"/>
    </source>
</evidence>
<dbReference type="PANTHER" id="PTHR43591">
    <property type="entry name" value="METHYLTRANSFERASE"/>
    <property type="match status" value="1"/>
</dbReference>
<dbReference type="SUPFAM" id="SSF53335">
    <property type="entry name" value="S-adenosyl-L-methionine-dependent methyltransferases"/>
    <property type="match status" value="1"/>
</dbReference>
<dbReference type="OrthoDB" id="2013972at2759"/>
<dbReference type="EMBL" id="KB932820">
    <property type="protein sequence ID" value="EOO03482.1"/>
    <property type="molecule type" value="Genomic_DNA"/>
</dbReference>
<dbReference type="KEGG" id="tmn:UCRPA7_959"/>
<evidence type="ECO:0000313" key="3">
    <source>
        <dbReference type="Proteomes" id="UP000014074"/>
    </source>
</evidence>
<name>R8BVV3_PHAM7</name>
<reference evidence="3" key="1">
    <citation type="journal article" date="2013" name="Genome Announc.">
        <title>Draft genome sequence of the ascomycete Phaeoacremonium aleophilum strain UCR-PA7, a causal agent of the esca disease complex in grapevines.</title>
        <authorList>
            <person name="Blanco-Ulate B."/>
            <person name="Rolshausen P."/>
            <person name="Cantu D."/>
        </authorList>
    </citation>
    <scope>NUCLEOTIDE SEQUENCE [LARGE SCALE GENOMIC DNA]</scope>
    <source>
        <strain evidence="3">UCR-PA7</strain>
    </source>
</reference>
<keyword evidence="2" id="KW-0489">Methyltransferase</keyword>
<dbReference type="HOGENOM" id="CLU_010595_1_1_1"/>
<organism evidence="2 3">
    <name type="scientific">Phaeoacremonium minimum (strain UCR-PA7)</name>
    <name type="common">Esca disease fungus</name>
    <name type="synonym">Togninia minima</name>
    <dbReference type="NCBI Taxonomy" id="1286976"/>
    <lineage>
        <taxon>Eukaryota</taxon>
        <taxon>Fungi</taxon>
        <taxon>Dikarya</taxon>
        <taxon>Ascomycota</taxon>
        <taxon>Pezizomycotina</taxon>
        <taxon>Sordariomycetes</taxon>
        <taxon>Sordariomycetidae</taxon>
        <taxon>Togniniales</taxon>
        <taxon>Togniniaceae</taxon>
        <taxon>Phaeoacremonium</taxon>
    </lineage>
</organism>
<dbReference type="GeneID" id="19329895"/>
<dbReference type="GO" id="GO:0032259">
    <property type="term" value="P:methylation"/>
    <property type="evidence" value="ECO:0007669"/>
    <property type="project" value="UniProtKB-KW"/>
</dbReference>
<accession>R8BVV3</accession>
<protein>
    <submittedName>
        <fullName evidence="2">Putative s-adenosyl-l-methionine-dependent methyltransferase protein</fullName>
    </submittedName>
</protein>
<dbReference type="InterPro" id="IPR029063">
    <property type="entry name" value="SAM-dependent_MTases_sf"/>
</dbReference>
<evidence type="ECO:0000256" key="1">
    <source>
        <dbReference type="ARBA" id="ARBA00038158"/>
    </source>
</evidence>
<keyword evidence="3" id="KW-1185">Reference proteome</keyword>
<keyword evidence="2" id="KW-0808">Transferase</keyword>
<dbReference type="RefSeq" id="XP_007911739.1">
    <property type="nucleotide sequence ID" value="XM_007913548.1"/>
</dbReference>
<dbReference type="Pfam" id="PF13489">
    <property type="entry name" value="Methyltransf_23"/>
    <property type="match status" value="1"/>
</dbReference>
<dbReference type="AlphaFoldDB" id="R8BVV3"/>
<dbReference type="GO" id="GO:0008168">
    <property type="term" value="F:methyltransferase activity"/>
    <property type="evidence" value="ECO:0007669"/>
    <property type="project" value="UniProtKB-KW"/>
</dbReference>
<comment type="similarity">
    <text evidence="1">Belongs to the methyltransferase superfamily. LaeA methyltransferase family.</text>
</comment>
<dbReference type="Gene3D" id="3.40.50.150">
    <property type="entry name" value="Vaccinia Virus protein VP39"/>
    <property type="match status" value="1"/>
</dbReference>
<sequence length="264" mass="31192">MIHRYRLENGRTYHAYRDGSYHYPNDAREQERLNWQYDVLHDVMGRRLYFAPWSRKKWPRKVLDIATGTGKWAIEFADEFPESQVIGTELSPIQPDEYSPNVEFHIDDSTYNWQDGPFDYVHTRMTLGCWENMQMSILQQAFDNLRPGGWCESQEMVPIPDCDDGTMPPDFSFLQWATELDYASLQANRPISDGQYLKRWYTEVGFVDVHEEILKVPLNGWPSDRRNKEIGMRWLCNLQDGLSGFTLGLHHRVYGRTQEEIEVR</sequence>
<dbReference type="PANTHER" id="PTHR43591:SF14">
    <property type="entry name" value="METHYLTRANSFERASE"/>
    <property type="match status" value="1"/>
</dbReference>
<proteinExistence type="inferred from homology"/>
<gene>
    <name evidence="2" type="ORF">UCRPA7_959</name>
</gene>
<dbReference type="Proteomes" id="UP000014074">
    <property type="component" value="Unassembled WGS sequence"/>
</dbReference>
<dbReference type="eggNOG" id="ENOG502QWDP">
    <property type="taxonomic scope" value="Eukaryota"/>
</dbReference>
<dbReference type="CDD" id="cd02440">
    <property type="entry name" value="AdoMet_MTases"/>
    <property type="match status" value="1"/>
</dbReference>